<gene>
    <name evidence="2" type="ORF">ACFQRI_09570</name>
</gene>
<name>A0ABW2LLJ1_9PSEU</name>
<dbReference type="EMBL" id="JBHTCJ010000004">
    <property type="protein sequence ID" value="MFC7341661.1"/>
    <property type="molecule type" value="Genomic_DNA"/>
</dbReference>
<protein>
    <submittedName>
        <fullName evidence="2">Uncharacterized protein</fullName>
    </submittedName>
</protein>
<reference evidence="3" key="1">
    <citation type="journal article" date="2019" name="Int. J. Syst. Evol. Microbiol.">
        <title>The Global Catalogue of Microorganisms (GCM) 10K type strain sequencing project: providing services to taxonomists for standard genome sequencing and annotation.</title>
        <authorList>
            <consortium name="The Broad Institute Genomics Platform"/>
            <consortium name="The Broad Institute Genome Sequencing Center for Infectious Disease"/>
            <person name="Wu L."/>
            <person name="Ma J."/>
        </authorList>
    </citation>
    <scope>NUCLEOTIDE SEQUENCE [LARGE SCALE GENOMIC DNA]</scope>
    <source>
        <strain evidence="3">WLHS5</strain>
    </source>
</reference>
<accession>A0ABW2LLJ1</accession>
<evidence type="ECO:0000256" key="1">
    <source>
        <dbReference type="SAM" id="MobiDB-lite"/>
    </source>
</evidence>
<dbReference type="RefSeq" id="WP_380666760.1">
    <property type="nucleotide sequence ID" value="NZ_JBHTCJ010000004.1"/>
</dbReference>
<evidence type="ECO:0000313" key="3">
    <source>
        <dbReference type="Proteomes" id="UP001596504"/>
    </source>
</evidence>
<evidence type="ECO:0000313" key="2">
    <source>
        <dbReference type="EMBL" id="MFC7341661.1"/>
    </source>
</evidence>
<organism evidence="2 3">
    <name type="scientific">Saccharopolyspora griseoalba</name>
    <dbReference type="NCBI Taxonomy" id="1431848"/>
    <lineage>
        <taxon>Bacteria</taxon>
        <taxon>Bacillati</taxon>
        <taxon>Actinomycetota</taxon>
        <taxon>Actinomycetes</taxon>
        <taxon>Pseudonocardiales</taxon>
        <taxon>Pseudonocardiaceae</taxon>
        <taxon>Saccharopolyspora</taxon>
    </lineage>
</organism>
<keyword evidence="3" id="KW-1185">Reference proteome</keyword>
<comment type="caution">
    <text evidence="2">The sequence shown here is derived from an EMBL/GenBank/DDBJ whole genome shotgun (WGS) entry which is preliminary data.</text>
</comment>
<feature type="region of interest" description="Disordered" evidence="1">
    <location>
        <begin position="1"/>
        <end position="24"/>
    </location>
</feature>
<dbReference type="Proteomes" id="UP001596504">
    <property type="component" value="Unassembled WGS sequence"/>
</dbReference>
<proteinExistence type="predicted"/>
<feature type="compositionally biased region" description="Basic and acidic residues" evidence="1">
    <location>
        <begin position="15"/>
        <end position="24"/>
    </location>
</feature>
<sequence>MAIDRAGRARRRWEKRAAEGARPEPLRSAGVALGVEGLFSAGAKHQLDQLAYVEVVKDDERESGGGSLDFESETLRLDSRWD</sequence>